<proteinExistence type="predicted"/>
<name>A4V7R7_PSEFS</name>
<dbReference type="EMBL" id="AM235768">
    <property type="protein sequence ID" value="CAM96204.1"/>
    <property type="molecule type" value="Genomic_DNA"/>
</dbReference>
<evidence type="ECO:0000313" key="1">
    <source>
        <dbReference type="EMBL" id="CAM96204.1"/>
    </source>
</evidence>
<dbReference type="AlphaFoldDB" id="A4V7R7"/>
<dbReference type="Proteomes" id="UP000002332">
    <property type="component" value="Plasmid pQBR103"/>
</dbReference>
<geneLocation type="plasmid" evidence="1 2">
    <name>pQBR103</name>
</geneLocation>
<gene>
    <name evidence="1" type="ordered locus">pQBR0172</name>
</gene>
<sequence length="258" mass="28552">MFSHAEFCESYARICHPAFHLVMVNKSVTCLSDEHLQEAIMLADFEDIAEEIGLTIPAALAQLIELGAQPFKRGVPTLFASLHDIELIDCGDVERLLGDWLGRDKQRGAGFTLLPFAMSCGVDAYCYVLFEEGDEGIARVKHDEETSELEYPSISHWIASEYITAFTNLAEIGCFGADGGERLQSELGLLERILLPEHLELLLGLLSADVVVRPFRAGPRSALLEVPSLLGQDQAETLIQSLAFESPLEFDVLPEWED</sequence>
<accession>A4V7R7</accession>
<protein>
    <recommendedName>
        <fullName evidence="3">Knr4/Smi1-like domain-containing protein</fullName>
    </recommendedName>
</protein>
<reference evidence="1 2" key="1">
    <citation type="journal article" date="2007" name="ISME J.">
        <title>Sequence-based analysis of pQBR103; a representative of a unique, transfer-proficient mega plasmid resident in the microbial community of sugar beet.</title>
        <authorList>
            <person name="Tett A."/>
            <person name="Spiers A.J."/>
            <person name="Crossman L.C."/>
            <person name="Ager D."/>
            <person name="Ciric L."/>
            <person name="Dow J.M."/>
            <person name="Fry J.C."/>
            <person name="Harris D."/>
            <person name="Lilley A."/>
            <person name="Oliver A."/>
            <person name="Parkhill J."/>
            <person name="Quail M.A."/>
            <person name="Rainey P.B."/>
            <person name="Saunders N.J."/>
            <person name="Seeger K."/>
            <person name="Snyder L.A.S."/>
            <person name="Squares R."/>
            <person name="Thomas C.M."/>
            <person name="Turner S.L."/>
            <person name="Zhang X.-X."/>
            <person name="Field D."/>
            <person name="Bailey M.J."/>
        </authorList>
    </citation>
    <scope>NUCLEOTIDE SEQUENCE [LARGE SCALE GENOMIC DNA]</scope>
    <source>
        <strain evidence="1 2">SBW25</strain>
    </source>
</reference>
<evidence type="ECO:0008006" key="3">
    <source>
        <dbReference type="Google" id="ProtNLM"/>
    </source>
</evidence>
<keyword evidence="1" id="KW-0614">Plasmid</keyword>
<organism evidence="1 2">
    <name type="scientific">Pseudomonas fluorescens (strain SBW25)</name>
    <dbReference type="NCBI Taxonomy" id="216595"/>
    <lineage>
        <taxon>Bacteria</taxon>
        <taxon>Pseudomonadati</taxon>
        <taxon>Pseudomonadota</taxon>
        <taxon>Gammaproteobacteria</taxon>
        <taxon>Pseudomonadales</taxon>
        <taxon>Pseudomonadaceae</taxon>
        <taxon>Pseudomonas</taxon>
    </lineage>
</organism>
<evidence type="ECO:0000313" key="2">
    <source>
        <dbReference type="Proteomes" id="UP000002332"/>
    </source>
</evidence>